<protein>
    <submittedName>
        <fullName evidence="7">Cobalt/nickel transport system permease protein</fullName>
    </submittedName>
</protein>
<dbReference type="OrthoDB" id="4407546at2"/>
<gene>
    <name evidence="7" type="ORF">C8D89_12740</name>
</gene>
<dbReference type="GO" id="GO:0043190">
    <property type="term" value="C:ATP-binding cassette (ABC) transporter complex"/>
    <property type="evidence" value="ECO:0007669"/>
    <property type="project" value="InterPro"/>
</dbReference>
<feature type="transmembrane region" description="Helical" evidence="6">
    <location>
        <begin position="108"/>
        <end position="128"/>
    </location>
</feature>
<dbReference type="InterPro" id="IPR012809">
    <property type="entry name" value="ECF_CbiQ"/>
</dbReference>
<dbReference type="CDD" id="cd16914">
    <property type="entry name" value="EcfT"/>
    <property type="match status" value="1"/>
</dbReference>
<organism evidence="7 8">
    <name type="scientific">Actinomycetospora cinnamomea</name>
    <dbReference type="NCBI Taxonomy" id="663609"/>
    <lineage>
        <taxon>Bacteria</taxon>
        <taxon>Bacillati</taxon>
        <taxon>Actinomycetota</taxon>
        <taxon>Actinomycetes</taxon>
        <taxon>Pseudonocardiales</taxon>
        <taxon>Pseudonocardiaceae</taxon>
        <taxon>Actinomycetospora</taxon>
    </lineage>
</organism>
<evidence type="ECO:0000256" key="2">
    <source>
        <dbReference type="ARBA" id="ARBA00022475"/>
    </source>
</evidence>
<evidence type="ECO:0000256" key="1">
    <source>
        <dbReference type="ARBA" id="ARBA00004651"/>
    </source>
</evidence>
<reference evidence="7 8" key="1">
    <citation type="submission" date="2018-04" db="EMBL/GenBank/DDBJ databases">
        <title>Genomic Encyclopedia of Type Strains, Phase IV (KMG-IV): sequencing the most valuable type-strain genomes for metagenomic binning, comparative biology and taxonomic classification.</title>
        <authorList>
            <person name="Goeker M."/>
        </authorList>
    </citation>
    <scope>NUCLEOTIDE SEQUENCE [LARGE SCALE GENOMIC DNA]</scope>
    <source>
        <strain evidence="7 8">DSM 45771</strain>
    </source>
</reference>
<sequence>MTRRDAPLETLAHTGPWRERHPADKAVLALGLLVCAVALPPWPGAAVVGTVALVLLAGPAGVGPGRAVRLLRAPAAFIVVGALPLLVAVGGPTVLRWDPAGLARAGELVGRSLAATLCLLLFAATTPLADVLPRLSRLGVPPAVTEVAALIYRLLFLLLDTARTVREAQAGRLGFATRGAALRSAAGQAGAVFVRAFDRARRLDEGLALRGYGGDLAVDVDAPAPSRRFIASSVLLLAVVVTTTLLLRLVIA</sequence>
<evidence type="ECO:0000256" key="5">
    <source>
        <dbReference type="ARBA" id="ARBA00023136"/>
    </source>
</evidence>
<feature type="transmembrane region" description="Helical" evidence="6">
    <location>
        <begin position="27"/>
        <end position="55"/>
    </location>
</feature>
<evidence type="ECO:0000256" key="3">
    <source>
        <dbReference type="ARBA" id="ARBA00022692"/>
    </source>
</evidence>
<dbReference type="AlphaFoldDB" id="A0A2U1EAK6"/>
<dbReference type="Proteomes" id="UP000245639">
    <property type="component" value="Unassembled WGS sequence"/>
</dbReference>
<name>A0A2U1EAK6_9PSEU</name>
<dbReference type="InterPro" id="IPR003339">
    <property type="entry name" value="ABC/ECF_trnsptr_transmembrane"/>
</dbReference>
<keyword evidence="3 6" id="KW-0812">Transmembrane</keyword>
<feature type="transmembrane region" description="Helical" evidence="6">
    <location>
        <begin position="229"/>
        <end position="251"/>
    </location>
</feature>
<dbReference type="Pfam" id="PF02361">
    <property type="entry name" value="CbiQ"/>
    <property type="match status" value="1"/>
</dbReference>
<keyword evidence="2" id="KW-1003">Cell membrane</keyword>
<dbReference type="EMBL" id="QEKW01000027">
    <property type="protein sequence ID" value="PVY96912.1"/>
    <property type="molecule type" value="Genomic_DNA"/>
</dbReference>
<comment type="caution">
    <text evidence="7">The sequence shown here is derived from an EMBL/GenBank/DDBJ whole genome shotgun (WGS) entry which is preliminary data.</text>
</comment>
<keyword evidence="4 6" id="KW-1133">Transmembrane helix</keyword>
<dbReference type="InterPro" id="IPR052770">
    <property type="entry name" value="Cobalt_transport_CbiQ"/>
</dbReference>
<comment type="subcellular location">
    <subcellularLocation>
        <location evidence="1">Cell membrane</location>
        <topology evidence="1">Multi-pass membrane protein</topology>
    </subcellularLocation>
</comment>
<dbReference type="NCBIfam" id="TIGR02454">
    <property type="entry name" value="ECF_T_CbiQ"/>
    <property type="match status" value="1"/>
</dbReference>
<accession>A0A2U1EAK6</accession>
<keyword evidence="5 6" id="KW-0472">Membrane</keyword>
<evidence type="ECO:0000256" key="4">
    <source>
        <dbReference type="ARBA" id="ARBA00022989"/>
    </source>
</evidence>
<feature type="transmembrane region" description="Helical" evidence="6">
    <location>
        <begin position="75"/>
        <end position="96"/>
    </location>
</feature>
<evidence type="ECO:0000256" key="6">
    <source>
        <dbReference type="SAM" id="Phobius"/>
    </source>
</evidence>
<evidence type="ECO:0000313" key="8">
    <source>
        <dbReference type="Proteomes" id="UP000245639"/>
    </source>
</evidence>
<dbReference type="RefSeq" id="WP_116711244.1">
    <property type="nucleotide sequence ID" value="NZ_QEKW01000027.1"/>
</dbReference>
<keyword evidence="8" id="KW-1185">Reference proteome</keyword>
<dbReference type="PANTHER" id="PTHR43723:SF1">
    <property type="entry name" value="COBALT TRANSPORT PROTEIN CBIQ"/>
    <property type="match status" value="1"/>
</dbReference>
<dbReference type="GO" id="GO:0006824">
    <property type="term" value="P:cobalt ion transport"/>
    <property type="evidence" value="ECO:0007669"/>
    <property type="project" value="InterPro"/>
</dbReference>
<feature type="transmembrane region" description="Helical" evidence="6">
    <location>
        <begin position="140"/>
        <end position="159"/>
    </location>
</feature>
<evidence type="ECO:0000313" key="7">
    <source>
        <dbReference type="EMBL" id="PVY96912.1"/>
    </source>
</evidence>
<proteinExistence type="predicted"/>
<dbReference type="PANTHER" id="PTHR43723">
    <property type="entry name" value="COBALT TRANSPORT PROTEIN CBIQ"/>
    <property type="match status" value="1"/>
</dbReference>